<feature type="compositionally biased region" description="Polar residues" evidence="4">
    <location>
        <begin position="873"/>
        <end position="915"/>
    </location>
</feature>
<reference evidence="7" key="1">
    <citation type="submission" date="2021-02" db="EMBL/GenBank/DDBJ databases">
        <authorList>
            <person name="Nowell W R."/>
        </authorList>
    </citation>
    <scope>NUCLEOTIDE SEQUENCE</scope>
</reference>
<proteinExistence type="predicted"/>
<dbReference type="EMBL" id="CAJNOO010000243">
    <property type="protein sequence ID" value="CAF0873860.1"/>
    <property type="molecule type" value="Genomic_DNA"/>
</dbReference>
<feature type="compositionally biased region" description="Polar residues" evidence="4">
    <location>
        <begin position="313"/>
        <end position="323"/>
    </location>
</feature>
<dbReference type="InterPro" id="IPR038336">
    <property type="entry name" value="NET_sf"/>
</dbReference>
<name>A0A813XQQ0_9BILA</name>
<dbReference type="OrthoDB" id="21449at2759"/>
<keyword evidence="2 3" id="KW-0103">Bromodomain</keyword>
<gene>
    <name evidence="8" type="ORF">FNK824_LOCUS4294</name>
    <name evidence="9" type="ORF">OTI717_LOCUS9630</name>
    <name evidence="7" type="ORF">RFH988_LOCUS7613</name>
</gene>
<dbReference type="FunFam" id="1.20.920.10:FF:000002">
    <property type="entry name" value="Bromodomain-containing protein 4"/>
    <property type="match status" value="1"/>
</dbReference>
<evidence type="ECO:0000313" key="10">
    <source>
        <dbReference type="Proteomes" id="UP000663882"/>
    </source>
</evidence>
<evidence type="ECO:0000313" key="8">
    <source>
        <dbReference type="EMBL" id="CAF3618729.1"/>
    </source>
</evidence>
<feature type="compositionally biased region" description="Polar residues" evidence="4">
    <location>
        <begin position="453"/>
        <end position="467"/>
    </location>
</feature>
<feature type="compositionally biased region" description="Low complexity" evidence="4">
    <location>
        <begin position="226"/>
        <end position="238"/>
    </location>
</feature>
<feature type="compositionally biased region" description="Low complexity" evidence="4">
    <location>
        <begin position="574"/>
        <end position="594"/>
    </location>
</feature>
<feature type="compositionally biased region" description="Basic residues" evidence="4">
    <location>
        <begin position="552"/>
        <end position="569"/>
    </location>
</feature>
<sequence length="1223" mass="135689">MKTTNTIPIKVPHISASKRGRQTNQLQFMSKVLFKTLWKHEFSWPFKKPVNANKLHLPDYHKIVKYPMDLGTIKKRLESNYYYSAKECITDLNMMFTDCYLYNKPGEDVVIMGATLEKAFYEKLAEMPSDEIEIVPHASKTTASKGLGQGNLSVSIISPSTPSENLNSPLASPSTPSMATRATTVNSSYPSVLSRHRSSSATNPSGITSPFSPSNISSNHIDHNIQSMSPPSSSQSMPNTTGIRSTNPLTTTKTTSETTIDTSTLGSKRKGDMTDDANNNNNNNDQTRMVARRDSATRRTNSVSGPFKKTKYDSSFSMESNDPQIKRSKSRMTEQLKFCVSITKDLLNKKNLAFVWPFAKPVDVENLNLPDYYQIVKKPMDLGTVKKKLENREYASPDEFAADVRLIFSNCYLYNGPNTDVVAMCKKVEQMFENKYAKLPDEPQTPTLDIDPSSVNTIRNNGPIPSSTRKRSRNPSKNHNNIINSSSNNNIPPTSMIISSDDDGSTDESSNDEMQMNDENTLRQLRILQDQIKIFGDTITQLIQRENDRLTIHHKRKPKIKRNKTKVRTSRQTSTLSNQQSLPPSLQSSTTTPNISNTLNDQNRFTTLNSALLPPNPMPPTATRNSTVPMATKKKENSSIAGLLTPTQYSTGSNLSTSNGTNQFSNIHSTQYHVTETNATTTTTTKPTQATKNITPMTGISAGLASRSSGKGGRAVGTPGTGQKRAPKKTNTTAMQSNTNVQSTISTFDIENEENPKPMTYDEKRQLSLDINNLPSEKLGPVVEIIHRREPSLRDSSPDEMEIDFEMLKPSTLRELEAYVNQVIKRKPRKQPNTSEKTTSKTAASAANAEKRNLSKAQNAQKKEEIQKRLEKVQTQLGTKTKQPSGSSLTKRDSSNFNSIGATTGLINAPSNHPLSSGAAPISTKRLSESSPSESDSDSSRNGDDTDSESGTDDIKSAANGAAASAAALSTRTKDQTTTNIDTNIDNLAKRKDDLGRTVIDNVNTVNESTERRASFHLGGNDDDLSNESIPRTSPVTKQQVGDDELLKRDSNLSRLTNASSLRKDNFLSLAAKAASTTTTSSTVKPDDKVAQDRFMQYQKQAKLKAEQEKLYKEQEAKKREDEAKQARLLSRKETNGNHINDTTFRNSTKQTPTSTLSDASPSPPSMLQNPLLNSQQEMNIDDEQRQKREIAKRREEDRKRRECQALNQSLPFNRHTDFDFHL</sequence>
<feature type="region of interest" description="Disordered" evidence="4">
    <location>
        <begin position="703"/>
        <end position="733"/>
    </location>
</feature>
<feature type="compositionally biased region" description="Basic and acidic residues" evidence="4">
    <location>
        <begin position="1183"/>
        <end position="1203"/>
    </location>
</feature>
<dbReference type="Gene3D" id="1.20.1270.220">
    <property type="match status" value="1"/>
</dbReference>
<feature type="compositionally biased region" description="Low complexity" evidence="4">
    <location>
        <begin position="477"/>
        <end position="499"/>
    </location>
</feature>
<dbReference type="Proteomes" id="UP000663823">
    <property type="component" value="Unassembled WGS sequence"/>
</dbReference>
<dbReference type="AlphaFoldDB" id="A0A813XQQ0"/>
<dbReference type="InterPro" id="IPR018359">
    <property type="entry name" value="Bromodomain_CS"/>
</dbReference>
<feature type="region of interest" description="Disordered" evidence="4">
    <location>
        <begin position="154"/>
        <end position="329"/>
    </location>
</feature>
<feature type="region of interest" description="Disordered" evidence="4">
    <location>
        <begin position="1011"/>
        <end position="1042"/>
    </location>
</feature>
<feature type="compositionally biased region" description="Basic and acidic residues" evidence="4">
    <location>
        <begin position="861"/>
        <end position="872"/>
    </location>
</feature>
<dbReference type="InterPro" id="IPR050935">
    <property type="entry name" value="Bromo_chromatin_reader"/>
</dbReference>
<dbReference type="SMART" id="SM00297">
    <property type="entry name" value="BROMO"/>
    <property type="match status" value="2"/>
</dbReference>
<dbReference type="CDD" id="cd05498">
    <property type="entry name" value="Bromo_Brdt_II_like"/>
    <property type="match status" value="1"/>
</dbReference>
<organism evidence="7 10">
    <name type="scientific">Rotaria sordida</name>
    <dbReference type="NCBI Taxonomy" id="392033"/>
    <lineage>
        <taxon>Eukaryota</taxon>
        <taxon>Metazoa</taxon>
        <taxon>Spiralia</taxon>
        <taxon>Gnathifera</taxon>
        <taxon>Rotifera</taxon>
        <taxon>Eurotatoria</taxon>
        <taxon>Bdelloidea</taxon>
        <taxon>Philodinida</taxon>
        <taxon>Philodinidae</taxon>
        <taxon>Rotaria</taxon>
    </lineage>
</organism>
<dbReference type="GO" id="GO:0006338">
    <property type="term" value="P:chromatin remodeling"/>
    <property type="evidence" value="ECO:0007669"/>
    <property type="project" value="TreeGrafter"/>
</dbReference>
<evidence type="ECO:0000259" key="5">
    <source>
        <dbReference type="PROSITE" id="PS50014"/>
    </source>
</evidence>
<feature type="compositionally biased region" description="Polar residues" evidence="4">
    <location>
        <begin position="1137"/>
        <end position="1179"/>
    </location>
</feature>
<dbReference type="PRINTS" id="PR00503">
    <property type="entry name" value="BROMODOMAIN"/>
</dbReference>
<evidence type="ECO:0000313" key="9">
    <source>
        <dbReference type="EMBL" id="CAF3655861.1"/>
    </source>
</evidence>
<dbReference type="GO" id="GO:0005634">
    <property type="term" value="C:nucleus"/>
    <property type="evidence" value="ECO:0007669"/>
    <property type="project" value="TreeGrafter"/>
</dbReference>
<feature type="compositionally biased region" description="Polar residues" evidence="4">
    <location>
        <begin position="199"/>
        <end position="219"/>
    </location>
</feature>
<evidence type="ECO:0000256" key="3">
    <source>
        <dbReference type="PROSITE-ProRule" id="PRU00035"/>
    </source>
</evidence>
<dbReference type="GO" id="GO:0000785">
    <property type="term" value="C:chromatin"/>
    <property type="evidence" value="ECO:0007669"/>
    <property type="project" value="TreeGrafter"/>
</dbReference>
<dbReference type="InterPro" id="IPR043508">
    <property type="entry name" value="Bromo_Brdt_I"/>
</dbReference>
<feature type="compositionally biased region" description="Polar residues" evidence="4">
    <location>
        <begin position="154"/>
        <end position="191"/>
    </location>
</feature>
<keyword evidence="1" id="KW-0677">Repeat</keyword>
<feature type="region of interest" description="Disordered" evidence="4">
    <location>
        <begin position="824"/>
        <end position="975"/>
    </location>
</feature>
<evidence type="ECO:0000256" key="1">
    <source>
        <dbReference type="ARBA" id="ARBA00022737"/>
    </source>
</evidence>
<evidence type="ECO:0000256" key="4">
    <source>
        <dbReference type="SAM" id="MobiDB-lite"/>
    </source>
</evidence>
<dbReference type="GO" id="GO:0006355">
    <property type="term" value="P:regulation of DNA-templated transcription"/>
    <property type="evidence" value="ECO:0007669"/>
    <property type="project" value="TreeGrafter"/>
</dbReference>
<feature type="compositionally biased region" description="Polar residues" evidence="4">
    <location>
        <begin position="1027"/>
        <end position="1040"/>
    </location>
</feature>
<evidence type="ECO:0000313" key="7">
    <source>
        <dbReference type="EMBL" id="CAF0873860.1"/>
    </source>
</evidence>
<feature type="domain" description="Bromo" evidence="5">
    <location>
        <begin position="350"/>
        <end position="422"/>
    </location>
</feature>
<dbReference type="CDD" id="cd05497">
    <property type="entry name" value="Bromo_Brdt_I_like"/>
    <property type="match status" value="1"/>
</dbReference>
<feature type="compositionally biased region" description="Low complexity" evidence="4">
    <location>
        <begin position="957"/>
        <end position="975"/>
    </location>
</feature>
<dbReference type="EMBL" id="CAJOAX010000828">
    <property type="protein sequence ID" value="CAF3655861.1"/>
    <property type="molecule type" value="Genomic_DNA"/>
</dbReference>
<evidence type="ECO:0008006" key="11">
    <source>
        <dbReference type="Google" id="ProtNLM"/>
    </source>
</evidence>
<dbReference type="Pfam" id="PF00439">
    <property type="entry name" value="Bromodomain"/>
    <property type="match status" value="2"/>
</dbReference>
<dbReference type="Proteomes" id="UP000663882">
    <property type="component" value="Unassembled WGS sequence"/>
</dbReference>
<comment type="caution">
    <text evidence="7">The sequence shown here is derived from an EMBL/GenBank/DDBJ whole genome shotgun (WGS) entry which is preliminary data.</text>
</comment>
<dbReference type="Proteomes" id="UP000663874">
    <property type="component" value="Unassembled WGS sequence"/>
</dbReference>
<dbReference type="Pfam" id="PF17035">
    <property type="entry name" value="BET"/>
    <property type="match status" value="1"/>
</dbReference>
<evidence type="ECO:0000256" key="2">
    <source>
        <dbReference type="ARBA" id="ARBA00023117"/>
    </source>
</evidence>
<dbReference type="PROSITE" id="PS00633">
    <property type="entry name" value="BROMODOMAIN_1"/>
    <property type="match status" value="1"/>
</dbReference>
<dbReference type="InterPro" id="IPR001487">
    <property type="entry name" value="Bromodomain"/>
</dbReference>
<feature type="region of interest" description="Disordered" evidence="4">
    <location>
        <begin position="550"/>
        <end position="601"/>
    </location>
</feature>
<dbReference type="Gene3D" id="1.20.920.10">
    <property type="entry name" value="Bromodomain-like"/>
    <property type="match status" value="2"/>
</dbReference>
<feature type="compositionally biased region" description="Basic and acidic residues" evidence="4">
    <location>
        <begin position="1114"/>
        <end position="1136"/>
    </location>
</feature>
<evidence type="ECO:0000259" key="6">
    <source>
        <dbReference type="PROSITE" id="PS51525"/>
    </source>
</evidence>
<dbReference type="FunFam" id="1.20.1270.220:FF:000001">
    <property type="entry name" value="bromodomain-containing protein 2 isoform X1"/>
    <property type="match status" value="1"/>
</dbReference>
<dbReference type="EMBL" id="CAJOBE010000308">
    <property type="protein sequence ID" value="CAF3618729.1"/>
    <property type="molecule type" value="Genomic_DNA"/>
</dbReference>
<feature type="compositionally biased region" description="Acidic residues" evidence="4">
    <location>
        <begin position="500"/>
        <end position="511"/>
    </location>
</feature>
<feature type="domain" description="NET" evidence="6">
    <location>
        <begin position="749"/>
        <end position="831"/>
    </location>
</feature>
<dbReference type="InterPro" id="IPR027353">
    <property type="entry name" value="NET_dom"/>
</dbReference>
<dbReference type="SUPFAM" id="SSF47370">
    <property type="entry name" value="Bromodomain"/>
    <property type="match status" value="2"/>
</dbReference>
<dbReference type="PROSITE" id="PS51525">
    <property type="entry name" value="NET"/>
    <property type="match status" value="1"/>
</dbReference>
<feature type="domain" description="Bromo" evidence="5">
    <location>
        <begin position="38"/>
        <end position="110"/>
    </location>
</feature>
<dbReference type="InterPro" id="IPR043509">
    <property type="entry name" value="Bromo_Brdt_II"/>
</dbReference>
<feature type="region of interest" description="Disordered" evidence="4">
    <location>
        <begin position="438"/>
        <end position="518"/>
    </location>
</feature>
<protein>
    <recommendedName>
        <fullName evidence="11">Bromodomain-containing protein</fullName>
    </recommendedName>
</protein>
<feature type="region of interest" description="Disordered" evidence="4">
    <location>
        <begin position="1114"/>
        <end position="1203"/>
    </location>
</feature>
<dbReference type="PROSITE" id="PS50014">
    <property type="entry name" value="BROMODOMAIN_2"/>
    <property type="match status" value="2"/>
</dbReference>
<feature type="compositionally biased region" description="Low complexity" evidence="4">
    <location>
        <begin position="245"/>
        <end position="264"/>
    </location>
</feature>
<dbReference type="PANTHER" id="PTHR22880:SF225">
    <property type="entry name" value="BROMODOMAIN-CONTAINING PROTEIN BET-1-RELATED"/>
    <property type="match status" value="1"/>
</dbReference>
<dbReference type="InterPro" id="IPR036427">
    <property type="entry name" value="Bromodomain-like_sf"/>
</dbReference>
<accession>A0A813XQQ0</accession>
<dbReference type="PANTHER" id="PTHR22880">
    <property type="entry name" value="FALZ-RELATED BROMODOMAIN-CONTAINING PROTEINS"/>
    <property type="match status" value="1"/>
</dbReference>
<feature type="compositionally biased region" description="Low complexity" evidence="4">
    <location>
        <begin position="833"/>
        <end position="848"/>
    </location>
</feature>